<proteinExistence type="predicted"/>
<dbReference type="CDD" id="cd00086">
    <property type="entry name" value="homeodomain"/>
    <property type="match status" value="1"/>
</dbReference>
<dbReference type="GO" id="GO:0000978">
    <property type="term" value="F:RNA polymerase II cis-regulatory region sequence-specific DNA binding"/>
    <property type="evidence" value="ECO:0007669"/>
    <property type="project" value="TreeGrafter"/>
</dbReference>
<feature type="compositionally biased region" description="Polar residues" evidence="4">
    <location>
        <begin position="121"/>
        <end position="135"/>
    </location>
</feature>
<evidence type="ECO:0000256" key="1">
    <source>
        <dbReference type="ARBA" id="ARBA00004123"/>
    </source>
</evidence>
<dbReference type="FunFam" id="1.10.10.60:FF:000054">
    <property type="entry name" value="One cut domain family member"/>
    <property type="match status" value="1"/>
</dbReference>
<keyword evidence="2 3" id="KW-0238">DNA-binding</keyword>
<evidence type="ECO:0000256" key="3">
    <source>
        <dbReference type="RuleBase" id="RU000682"/>
    </source>
</evidence>
<organism evidence="6 7">
    <name type="scientific">Ditylenchus dipsaci</name>
    <dbReference type="NCBI Taxonomy" id="166011"/>
    <lineage>
        <taxon>Eukaryota</taxon>
        <taxon>Metazoa</taxon>
        <taxon>Ecdysozoa</taxon>
        <taxon>Nematoda</taxon>
        <taxon>Chromadorea</taxon>
        <taxon>Rhabditida</taxon>
        <taxon>Tylenchina</taxon>
        <taxon>Tylenchomorpha</taxon>
        <taxon>Sphaerularioidea</taxon>
        <taxon>Anguinidae</taxon>
        <taxon>Anguininae</taxon>
        <taxon>Ditylenchus</taxon>
    </lineage>
</organism>
<feature type="region of interest" description="Disordered" evidence="4">
    <location>
        <begin position="99"/>
        <end position="138"/>
    </location>
</feature>
<dbReference type="Gene3D" id="1.10.10.60">
    <property type="entry name" value="Homeodomain-like"/>
    <property type="match status" value="1"/>
</dbReference>
<comment type="subcellular location">
    <subcellularLocation>
        <location evidence="1 2 3">Nucleus</location>
    </subcellularLocation>
</comment>
<reference evidence="7" key="1">
    <citation type="submission" date="2022-11" db="UniProtKB">
        <authorList>
            <consortium name="WormBaseParasite"/>
        </authorList>
    </citation>
    <scope>IDENTIFICATION</scope>
</reference>
<dbReference type="SMART" id="SM00389">
    <property type="entry name" value="HOX"/>
    <property type="match status" value="1"/>
</dbReference>
<name>A0A915EH54_9BILA</name>
<evidence type="ECO:0000313" key="7">
    <source>
        <dbReference type="WBParaSite" id="jg5842"/>
    </source>
</evidence>
<feature type="DNA-binding region" description="Homeobox" evidence="2">
    <location>
        <begin position="45"/>
        <end position="104"/>
    </location>
</feature>
<dbReference type="PANTHER" id="PTHR14057:SF47">
    <property type="entry name" value="HOMEOBOX PROTEIN ONECUT"/>
    <property type="match status" value="1"/>
</dbReference>
<dbReference type="PROSITE" id="PS50071">
    <property type="entry name" value="HOMEOBOX_2"/>
    <property type="match status" value="1"/>
</dbReference>
<protein>
    <submittedName>
        <fullName evidence="7">Homeobox domain-containing protein</fullName>
    </submittedName>
</protein>
<evidence type="ECO:0000259" key="5">
    <source>
        <dbReference type="PROSITE" id="PS50071"/>
    </source>
</evidence>
<keyword evidence="6" id="KW-1185">Reference proteome</keyword>
<keyword evidence="2 3" id="KW-0371">Homeobox</keyword>
<keyword evidence="2 3" id="KW-0539">Nucleus</keyword>
<dbReference type="GO" id="GO:0005634">
    <property type="term" value="C:nucleus"/>
    <property type="evidence" value="ECO:0007669"/>
    <property type="project" value="UniProtKB-SubCell"/>
</dbReference>
<evidence type="ECO:0000256" key="4">
    <source>
        <dbReference type="SAM" id="MobiDB-lite"/>
    </source>
</evidence>
<evidence type="ECO:0000313" key="6">
    <source>
        <dbReference type="Proteomes" id="UP000887574"/>
    </source>
</evidence>
<dbReference type="InterPro" id="IPR001356">
    <property type="entry name" value="HD"/>
</dbReference>
<feature type="domain" description="Homeobox" evidence="5">
    <location>
        <begin position="43"/>
        <end position="103"/>
    </location>
</feature>
<dbReference type="GO" id="GO:0000981">
    <property type="term" value="F:DNA-binding transcription factor activity, RNA polymerase II-specific"/>
    <property type="evidence" value="ECO:0007669"/>
    <property type="project" value="TreeGrafter"/>
</dbReference>
<sequence length="217" mass="23789">MVSNSCNSASIPVAEIAAVATATVSQNVNQMQMFQHTPSLAPSQPKKPRLVFTDIQRRTLQAIFKETKRPSREMQLTISQQLNLDPTTVANFFMNARRRGHDHRQQNNSSGGSAHADGNDASGNEYQSCSSSPHSLATPRPVGLAMEMVSNGYLTSNSLPSMVNGKAGMKPDPHFQEDEENEEEGIMRTKTTVDDCIASVVESLMARPVQQPIFQEL</sequence>
<dbReference type="WBParaSite" id="jg5842">
    <property type="protein sequence ID" value="jg5842"/>
    <property type="gene ID" value="jg5842"/>
</dbReference>
<dbReference type="PANTHER" id="PTHR14057">
    <property type="entry name" value="TRANSCRIPTION FACTOR ONECUT"/>
    <property type="match status" value="1"/>
</dbReference>
<dbReference type="AlphaFoldDB" id="A0A915EH54"/>
<dbReference type="Pfam" id="PF00046">
    <property type="entry name" value="Homeodomain"/>
    <property type="match status" value="1"/>
</dbReference>
<dbReference type="Proteomes" id="UP000887574">
    <property type="component" value="Unplaced"/>
</dbReference>
<dbReference type="InterPro" id="IPR009057">
    <property type="entry name" value="Homeodomain-like_sf"/>
</dbReference>
<dbReference type="SUPFAM" id="SSF46689">
    <property type="entry name" value="Homeodomain-like"/>
    <property type="match status" value="1"/>
</dbReference>
<evidence type="ECO:0000256" key="2">
    <source>
        <dbReference type="PROSITE-ProRule" id="PRU00108"/>
    </source>
</evidence>
<dbReference type="InterPro" id="IPR051649">
    <property type="entry name" value="CUT_Homeobox"/>
</dbReference>
<accession>A0A915EH54</accession>